<feature type="region of interest" description="Disordered" evidence="10">
    <location>
        <begin position="102"/>
        <end position="153"/>
    </location>
</feature>
<name>A0A543F396_9MICO</name>
<evidence type="ECO:0000256" key="1">
    <source>
        <dbReference type="ARBA" id="ARBA00004162"/>
    </source>
</evidence>
<evidence type="ECO:0000256" key="4">
    <source>
        <dbReference type="ARBA" id="ARBA00022475"/>
    </source>
</evidence>
<evidence type="ECO:0000256" key="7">
    <source>
        <dbReference type="ARBA" id="ARBA00022989"/>
    </source>
</evidence>
<dbReference type="AlphaFoldDB" id="A0A543F396"/>
<dbReference type="RefSeq" id="WP_141894526.1">
    <property type="nucleotide sequence ID" value="NZ_BAABLH010000005.1"/>
</dbReference>
<reference evidence="12 13" key="1">
    <citation type="submission" date="2019-06" db="EMBL/GenBank/DDBJ databases">
        <title>Sequencing the genomes of 1000 actinobacteria strains.</title>
        <authorList>
            <person name="Klenk H.-P."/>
        </authorList>
    </citation>
    <scope>NUCLEOTIDE SEQUENCE [LARGE SCALE GENOMIC DNA]</scope>
    <source>
        <strain evidence="12 13">DSM 105492</strain>
    </source>
</reference>
<keyword evidence="7 11" id="KW-1133">Transmembrane helix</keyword>
<sequence>MDFAAFLSNYGLIILLVVLLVFMFWSSRRRMQKQKAEQEEKARQTVPGSEVLLQGGLYGTIVSYDADNLDQPAIVELAPGVEIKVHSQAILRVVTPGADSVTEDEYLEAEESHAEYAEGVANGDISSISDDAAQAKDKDAGNGDAPSGTKAQD</sequence>
<organism evidence="12 13">
    <name type="scientific">Microbacterium kyungheense</name>
    <dbReference type="NCBI Taxonomy" id="1263636"/>
    <lineage>
        <taxon>Bacteria</taxon>
        <taxon>Bacillati</taxon>
        <taxon>Actinomycetota</taxon>
        <taxon>Actinomycetes</taxon>
        <taxon>Micrococcales</taxon>
        <taxon>Microbacteriaceae</taxon>
        <taxon>Microbacterium</taxon>
    </lineage>
</organism>
<feature type="transmembrane region" description="Helical" evidence="11">
    <location>
        <begin position="6"/>
        <end position="25"/>
    </location>
</feature>
<comment type="similarity">
    <text evidence="2">Belongs to the YajC family.</text>
</comment>
<keyword evidence="4" id="KW-1003">Cell membrane</keyword>
<dbReference type="PANTHER" id="PTHR33909">
    <property type="entry name" value="SEC TRANSLOCON ACCESSORY COMPLEX SUBUNIT YAJC"/>
    <property type="match status" value="1"/>
</dbReference>
<dbReference type="InterPro" id="IPR003849">
    <property type="entry name" value="Preprotein_translocase_YajC"/>
</dbReference>
<comment type="subcellular location">
    <subcellularLocation>
        <location evidence="1">Cell membrane</location>
        <topology evidence="1">Single-pass membrane protein</topology>
    </subcellularLocation>
</comment>
<comment type="caution">
    <text evidence="12">The sequence shown here is derived from an EMBL/GenBank/DDBJ whole genome shotgun (WGS) entry which is preliminary data.</text>
</comment>
<evidence type="ECO:0000256" key="10">
    <source>
        <dbReference type="SAM" id="MobiDB-lite"/>
    </source>
</evidence>
<dbReference type="Proteomes" id="UP000320235">
    <property type="component" value="Unassembled WGS sequence"/>
</dbReference>
<gene>
    <name evidence="12" type="ORF">FB391_2348</name>
</gene>
<evidence type="ECO:0000256" key="3">
    <source>
        <dbReference type="ARBA" id="ARBA00022448"/>
    </source>
</evidence>
<proteinExistence type="inferred from homology"/>
<evidence type="ECO:0000256" key="6">
    <source>
        <dbReference type="ARBA" id="ARBA00022927"/>
    </source>
</evidence>
<accession>A0A543F396</accession>
<keyword evidence="13" id="KW-1185">Reference proteome</keyword>
<protein>
    <submittedName>
        <fullName evidence="12">Preprotein translocase subunit YajC</fullName>
    </submittedName>
</protein>
<evidence type="ECO:0000313" key="13">
    <source>
        <dbReference type="Proteomes" id="UP000320235"/>
    </source>
</evidence>
<dbReference type="GO" id="GO:0015031">
    <property type="term" value="P:protein transport"/>
    <property type="evidence" value="ECO:0007669"/>
    <property type="project" value="UniProtKB-KW"/>
</dbReference>
<keyword evidence="5 11" id="KW-0812">Transmembrane</keyword>
<dbReference type="PANTHER" id="PTHR33909:SF1">
    <property type="entry name" value="SEC TRANSLOCON ACCESSORY COMPLEX SUBUNIT YAJC"/>
    <property type="match status" value="1"/>
</dbReference>
<keyword evidence="8" id="KW-0811">Translocation</keyword>
<evidence type="ECO:0000256" key="5">
    <source>
        <dbReference type="ARBA" id="ARBA00022692"/>
    </source>
</evidence>
<evidence type="ECO:0000256" key="2">
    <source>
        <dbReference type="ARBA" id="ARBA00006742"/>
    </source>
</evidence>
<keyword evidence="9 11" id="KW-0472">Membrane</keyword>
<evidence type="ECO:0000256" key="11">
    <source>
        <dbReference type="SAM" id="Phobius"/>
    </source>
</evidence>
<keyword evidence="3" id="KW-0813">Transport</keyword>
<evidence type="ECO:0000256" key="9">
    <source>
        <dbReference type="ARBA" id="ARBA00023136"/>
    </source>
</evidence>
<dbReference type="EMBL" id="VFPE01000002">
    <property type="protein sequence ID" value="TQM28285.1"/>
    <property type="molecule type" value="Genomic_DNA"/>
</dbReference>
<dbReference type="GO" id="GO:0005886">
    <property type="term" value="C:plasma membrane"/>
    <property type="evidence" value="ECO:0007669"/>
    <property type="project" value="UniProtKB-SubCell"/>
</dbReference>
<evidence type="ECO:0000256" key="8">
    <source>
        <dbReference type="ARBA" id="ARBA00023010"/>
    </source>
</evidence>
<dbReference type="OrthoDB" id="3267178at2"/>
<keyword evidence="6" id="KW-0653">Protein transport</keyword>
<feature type="compositionally biased region" description="Low complexity" evidence="10">
    <location>
        <begin position="121"/>
        <end position="132"/>
    </location>
</feature>
<dbReference type="SMART" id="SM01323">
    <property type="entry name" value="YajC"/>
    <property type="match status" value="1"/>
</dbReference>
<dbReference type="Pfam" id="PF02699">
    <property type="entry name" value="YajC"/>
    <property type="match status" value="1"/>
</dbReference>
<evidence type="ECO:0000313" key="12">
    <source>
        <dbReference type="EMBL" id="TQM28285.1"/>
    </source>
</evidence>